<proteinExistence type="predicted"/>
<dbReference type="EMBL" id="JRVC01000048">
    <property type="protein sequence ID" value="KHS41557.1"/>
    <property type="molecule type" value="Genomic_DNA"/>
</dbReference>
<evidence type="ECO:0000259" key="1">
    <source>
        <dbReference type="Pfam" id="PF03050"/>
    </source>
</evidence>
<feature type="domain" description="Transposase IS66 C-terminal" evidence="2">
    <location>
        <begin position="215"/>
        <end position="253"/>
    </location>
</feature>
<dbReference type="Proteomes" id="UP000031338">
    <property type="component" value="Unassembled WGS sequence"/>
</dbReference>
<dbReference type="InterPro" id="IPR052344">
    <property type="entry name" value="Transposase-related"/>
</dbReference>
<dbReference type="PANTHER" id="PTHR33678:SF1">
    <property type="entry name" value="BLL1576 PROTEIN"/>
    <property type="match status" value="1"/>
</dbReference>
<dbReference type="InterPro" id="IPR039552">
    <property type="entry name" value="IS66_C"/>
</dbReference>
<sequence length="257" mass="28830">MLDPGRGRTKTGQLWVYARDDRPWGGGDPPMVAYVYAADRKGERAEAHLGDFAGILQVDGYGGYAALARRRNQIGLAFCWAHVRRKFYELTDTSPVSTEVLRRVALLYAIEDEVRGFSAEQRRAVRHDRSRIIVEDLRQYLEARNRQVSAKSKFGEAIRYALTRWDGLSRFLDDGRIDLDSNTVERSIRPLALNRKNALFAGSDEGGDNWAVIATLIENCKLSGINPHIWMTDTLARLANGHPANGVGELMPWTAVA</sequence>
<keyword evidence="4" id="KW-1185">Reference proteome</keyword>
<dbReference type="InterPro" id="IPR004291">
    <property type="entry name" value="Transposase_IS66_central"/>
</dbReference>
<evidence type="ECO:0000313" key="3">
    <source>
        <dbReference type="EMBL" id="KHS41557.1"/>
    </source>
</evidence>
<accession>A0A0B8ZWS2</accession>
<comment type="caution">
    <text evidence="3">The sequence shown here is derived from an EMBL/GenBank/DDBJ whole genome shotgun (WGS) entry which is preliminary data.</text>
</comment>
<organism evidence="3 4">
    <name type="scientific">Novosphingobium subterraneum</name>
    <dbReference type="NCBI Taxonomy" id="48936"/>
    <lineage>
        <taxon>Bacteria</taxon>
        <taxon>Pseudomonadati</taxon>
        <taxon>Pseudomonadota</taxon>
        <taxon>Alphaproteobacteria</taxon>
        <taxon>Sphingomonadales</taxon>
        <taxon>Sphingomonadaceae</taxon>
        <taxon>Novosphingobium</taxon>
    </lineage>
</organism>
<evidence type="ECO:0000313" key="4">
    <source>
        <dbReference type="Proteomes" id="UP000031338"/>
    </source>
</evidence>
<dbReference type="PATRIC" id="fig|48936.3.peg.4716"/>
<reference evidence="3 4" key="1">
    <citation type="submission" date="2014-10" db="EMBL/GenBank/DDBJ databases">
        <title>Draft genome sequence of Novosphingobium subterraneum DSM 12447.</title>
        <authorList>
            <person name="Gan H.M."/>
            <person name="Gan H.Y."/>
            <person name="Savka M.A."/>
        </authorList>
    </citation>
    <scope>NUCLEOTIDE SEQUENCE [LARGE SCALE GENOMIC DNA]</scope>
    <source>
        <strain evidence="3 4">DSM 12447</strain>
    </source>
</reference>
<dbReference type="Pfam" id="PF03050">
    <property type="entry name" value="DDE_Tnp_IS66"/>
    <property type="match status" value="1"/>
</dbReference>
<evidence type="ECO:0000259" key="2">
    <source>
        <dbReference type="Pfam" id="PF13817"/>
    </source>
</evidence>
<dbReference type="AlphaFoldDB" id="A0A0B8ZWS2"/>
<gene>
    <name evidence="3" type="ORF">NJ75_04691</name>
</gene>
<dbReference type="PANTHER" id="PTHR33678">
    <property type="entry name" value="BLL1576 PROTEIN"/>
    <property type="match status" value="1"/>
</dbReference>
<name>A0A0B8ZWS2_9SPHN</name>
<dbReference type="STRING" id="48936.NJ75_04691"/>
<dbReference type="NCBIfam" id="NF033517">
    <property type="entry name" value="transpos_IS66"/>
    <property type="match status" value="1"/>
</dbReference>
<protein>
    <submittedName>
        <fullName evidence="3">Putative transposase for insertion sequence element</fullName>
    </submittedName>
</protein>
<dbReference type="Pfam" id="PF13817">
    <property type="entry name" value="DDE_Tnp_IS66_C"/>
    <property type="match status" value="1"/>
</dbReference>
<feature type="domain" description="Transposase IS66 central" evidence="1">
    <location>
        <begin position="1"/>
        <end position="208"/>
    </location>
</feature>